<organism evidence="1">
    <name type="scientific">marine sediment metagenome</name>
    <dbReference type="NCBI Taxonomy" id="412755"/>
    <lineage>
        <taxon>unclassified sequences</taxon>
        <taxon>metagenomes</taxon>
        <taxon>ecological metagenomes</taxon>
    </lineage>
</organism>
<dbReference type="EMBL" id="LAZR01005973">
    <property type="protein sequence ID" value="KKM95693.1"/>
    <property type="molecule type" value="Genomic_DNA"/>
</dbReference>
<protein>
    <submittedName>
        <fullName evidence="1">Uncharacterized protein</fullName>
    </submittedName>
</protein>
<evidence type="ECO:0000313" key="1">
    <source>
        <dbReference type="EMBL" id="KKM95693.1"/>
    </source>
</evidence>
<proteinExistence type="predicted"/>
<gene>
    <name evidence="1" type="ORF">LCGC14_1185660</name>
</gene>
<comment type="caution">
    <text evidence="1">The sequence shown here is derived from an EMBL/GenBank/DDBJ whole genome shotgun (WGS) entry which is preliminary data.</text>
</comment>
<accession>A0A0F9LQP8</accession>
<reference evidence="1" key="1">
    <citation type="journal article" date="2015" name="Nature">
        <title>Complex archaea that bridge the gap between prokaryotes and eukaryotes.</title>
        <authorList>
            <person name="Spang A."/>
            <person name="Saw J.H."/>
            <person name="Jorgensen S.L."/>
            <person name="Zaremba-Niedzwiedzka K."/>
            <person name="Martijn J."/>
            <person name="Lind A.E."/>
            <person name="van Eijk R."/>
            <person name="Schleper C."/>
            <person name="Guy L."/>
            <person name="Ettema T.J."/>
        </authorList>
    </citation>
    <scope>NUCLEOTIDE SEQUENCE</scope>
</reference>
<name>A0A0F9LQP8_9ZZZZ</name>
<dbReference type="AlphaFoldDB" id="A0A0F9LQP8"/>
<sequence>MSAETAILATQYGHACYLHGLAHRSPLSEKAIRQARAFRNAAFQKMIQSFNTEGK</sequence>